<organism evidence="4">
    <name type="scientific">marine metagenome</name>
    <dbReference type="NCBI Taxonomy" id="408172"/>
    <lineage>
        <taxon>unclassified sequences</taxon>
        <taxon>metagenomes</taxon>
        <taxon>ecological metagenomes</taxon>
    </lineage>
</organism>
<comment type="cofactor">
    <cofactor evidence="1">
        <name>pyridoxal 5'-phosphate</name>
        <dbReference type="ChEBI" id="CHEBI:597326"/>
    </cofactor>
</comment>
<evidence type="ECO:0000256" key="1">
    <source>
        <dbReference type="ARBA" id="ARBA00001933"/>
    </source>
</evidence>
<dbReference type="PANTHER" id="PTHR11601">
    <property type="entry name" value="CYSTEINE DESULFURYLASE FAMILY MEMBER"/>
    <property type="match status" value="1"/>
</dbReference>
<dbReference type="InterPro" id="IPR015424">
    <property type="entry name" value="PyrdxlP-dep_Trfase"/>
</dbReference>
<proteinExistence type="inferred from homology"/>
<dbReference type="InterPro" id="IPR000192">
    <property type="entry name" value="Aminotrans_V_dom"/>
</dbReference>
<dbReference type="Pfam" id="PF00266">
    <property type="entry name" value="Aminotran_5"/>
    <property type="match status" value="1"/>
</dbReference>
<dbReference type="InterPro" id="IPR015421">
    <property type="entry name" value="PyrdxlP-dep_Trfase_major"/>
</dbReference>
<protein>
    <recommendedName>
        <fullName evidence="3">Aminotransferase class V domain-containing protein</fullName>
    </recommendedName>
</protein>
<evidence type="ECO:0000259" key="3">
    <source>
        <dbReference type="Pfam" id="PF00266"/>
    </source>
</evidence>
<dbReference type="PANTHER" id="PTHR11601:SF34">
    <property type="entry name" value="CYSTEINE DESULFURASE"/>
    <property type="match status" value="1"/>
</dbReference>
<dbReference type="Gene3D" id="3.40.640.10">
    <property type="entry name" value="Type I PLP-dependent aspartate aminotransferase-like (Major domain)"/>
    <property type="match status" value="1"/>
</dbReference>
<gene>
    <name evidence="4" type="ORF">METZ01_LOCUS474405</name>
</gene>
<sequence length="186" mass="20266">MDPIYLDNNATTPVDPRVAEVAYRYSVDEYGNAGSRTHTWGLAAAKVVEEARRQIADPIGSQPDEVVFTSGATESDNLVVFGIVEHAESAGRMHVITTAVEHKAVLEPVEVLSKRGFEITILPVDENGWPTAEDLAGALRDETVLVSTMHGNNETGVELPLEDYAAVPSNHDAWWHVDAAQTYGKR</sequence>
<dbReference type="AlphaFoldDB" id="A0A383BNX5"/>
<dbReference type="EMBL" id="UINC01201969">
    <property type="protein sequence ID" value="SVE21551.1"/>
    <property type="molecule type" value="Genomic_DNA"/>
</dbReference>
<dbReference type="Gene3D" id="3.90.1150.10">
    <property type="entry name" value="Aspartate Aminotransferase, domain 1"/>
    <property type="match status" value="1"/>
</dbReference>
<accession>A0A383BNX5</accession>
<dbReference type="InterPro" id="IPR015422">
    <property type="entry name" value="PyrdxlP-dep_Trfase_small"/>
</dbReference>
<name>A0A383BNX5_9ZZZZ</name>
<feature type="non-terminal residue" evidence="4">
    <location>
        <position position="186"/>
    </location>
</feature>
<dbReference type="SUPFAM" id="SSF53383">
    <property type="entry name" value="PLP-dependent transferases"/>
    <property type="match status" value="1"/>
</dbReference>
<comment type="similarity">
    <text evidence="2">Belongs to the class-V pyridoxal-phosphate-dependent aminotransferase family. NifS/IscS subfamily.</text>
</comment>
<feature type="domain" description="Aminotransferase class V" evidence="3">
    <location>
        <begin position="4"/>
        <end position="185"/>
    </location>
</feature>
<reference evidence="4" key="1">
    <citation type="submission" date="2018-05" db="EMBL/GenBank/DDBJ databases">
        <authorList>
            <person name="Lanie J.A."/>
            <person name="Ng W.-L."/>
            <person name="Kazmierczak K.M."/>
            <person name="Andrzejewski T.M."/>
            <person name="Davidsen T.M."/>
            <person name="Wayne K.J."/>
            <person name="Tettelin H."/>
            <person name="Glass J.I."/>
            <person name="Rusch D."/>
            <person name="Podicherti R."/>
            <person name="Tsui H.-C.T."/>
            <person name="Winkler M.E."/>
        </authorList>
    </citation>
    <scope>NUCLEOTIDE SEQUENCE</scope>
</reference>
<evidence type="ECO:0000313" key="4">
    <source>
        <dbReference type="EMBL" id="SVE21551.1"/>
    </source>
</evidence>
<evidence type="ECO:0000256" key="2">
    <source>
        <dbReference type="ARBA" id="ARBA00006490"/>
    </source>
</evidence>